<dbReference type="RefSeq" id="WP_161968709.1">
    <property type="nucleotide sequence ID" value="NZ_JBFAUK010000001.1"/>
</dbReference>
<comment type="caution">
    <text evidence="2">The sequence shown here is derived from an EMBL/GenBank/DDBJ whole genome shotgun (WGS) entry which is preliminary data.</text>
</comment>
<feature type="domain" description="DUF4097" evidence="1">
    <location>
        <begin position="133"/>
        <end position="260"/>
    </location>
</feature>
<name>A0ABV3JPT6_STRON</name>
<evidence type="ECO:0000313" key="3">
    <source>
        <dbReference type="Proteomes" id="UP001552594"/>
    </source>
</evidence>
<dbReference type="InterPro" id="IPR025164">
    <property type="entry name" value="Toastrack_DUF4097"/>
</dbReference>
<dbReference type="Proteomes" id="UP001552594">
    <property type="component" value="Unassembled WGS sequence"/>
</dbReference>
<keyword evidence="3" id="KW-1185">Reference proteome</keyword>
<sequence length="266" mass="27969">MSDALPPKMEMIMARFARAARLSLLAGGVVIAAVAVAGCGSADLDDAKAEHRAFAFSGRTLTVDSDNSQLELVPGSGKDVQVTRWFAGWSVGGETKASWELEQGTLKLREHCGGISSDCRSKHRVEVPRGVAVVVKDGNGQVTVRDLTEDVQVSSGNGRIVAQGLKGEVRLRSGNGEVTGEGLAGRKVRAESGNGRIRLSLDKPAEQVTAESDNGEVKITVPEAKYKVDAGSHNGQVHIGVKRDDDSRYALSAHSGNGAVRLETAG</sequence>
<organism evidence="2 3">
    <name type="scientific">Streptomyces orinoci</name>
    <name type="common">Streptoverticillium orinoci</name>
    <dbReference type="NCBI Taxonomy" id="67339"/>
    <lineage>
        <taxon>Bacteria</taxon>
        <taxon>Bacillati</taxon>
        <taxon>Actinomycetota</taxon>
        <taxon>Actinomycetes</taxon>
        <taxon>Kitasatosporales</taxon>
        <taxon>Streptomycetaceae</taxon>
        <taxon>Streptomyces</taxon>
    </lineage>
</organism>
<evidence type="ECO:0000313" key="2">
    <source>
        <dbReference type="EMBL" id="MEV5504906.1"/>
    </source>
</evidence>
<proteinExistence type="predicted"/>
<dbReference type="EMBL" id="JBFAUK010000001">
    <property type="protein sequence ID" value="MEV5504906.1"/>
    <property type="molecule type" value="Genomic_DNA"/>
</dbReference>
<reference evidence="2 3" key="1">
    <citation type="submission" date="2024-06" db="EMBL/GenBank/DDBJ databases">
        <title>The Natural Products Discovery Center: Release of the First 8490 Sequenced Strains for Exploring Actinobacteria Biosynthetic Diversity.</title>
        <authorList>
            <person name="Kalkreuter E."/>
            <person name="Kautsar S.A."/>
            <person name="Yang D."/>
            <person name="Bader C.D."/>
            <person name="Teijaro C.N."/>
            <person name="Fluegel L."/>
            <person name="Davis C.M."/>
            <person name="Simpson J.R."/>
            <person name="Lauterbach L."/>
            <person name="Steele A.D."/>
            <person name="Gui C."/>
            <person name="Meng S."/>
            <person name="Li G."/>
            <person name="Viehrig K."/>
            <person name="Ye F."/>
            <person name="Su P."/>
            <person name="Kiefer A.F."/>
            <person name="Nichols A."/>
            <person name="Cepeda A.J."/>
            <person name="Yan W."/>
            <person name="Fan B."/>
            <person name="Jiang Y."/>
            <person name="Adhikari A."/>
            <person name="Zheng C.-J."/>
            <person name="Schuster L."/>
            <person name="Cowan T.M."/>
            <person name="Smanski M.J."/>
            <person name="Chevrette M.G."/>
            <person name="De Carvalho L.P.S."/>
            <person name="Shen B."/>
        </authorList>
    </citation>
    <scope>NUCLEOTIDE SEQUENCE [LARGE SCALE GENOMIC DNA]</scope>
    <source>
        <strain evidence="2 3">NPDC052347</strain>
    </source>
</reference>
<accession>A0ABV3JPT6</accession>
<protein>
    <submittedName>
        <fullName evidence="2">DUF4097 family beta strand repeat-containing protein</fullName>
    </submittedName>
</protein>
<dbReference type="Pfam" id="PF13349">
    <property type="entry name" value="DUF4097"/>
    <property type="match status" value="1"/>
</dbReference>
<evidence type="ECO:0000259" key="1">
    <source>
        <dbReference type="Pfam" id="PF13349"/>
    </source>
</evidence>
<gene>
    <name evidence="2" type="ORF">AB0L16_00275</name>
</gene>